<dbReference type="GeneID" id="98149499"/>
<dbReference type="RefSeq" id="XP_070884939.1">
    <property type="nucleotide sequence ID" value="XM_071034427.1"/>
</dbReference>
<evidence type="ECO:0000256" key="2">
    <source>
        <dbReference type="ARBA" id="ARBA00022898"/>
    </source>
</evidence>
<dbReference type="InterPro" id="IPR015421">
    <property type="entry name" value="PyrdxlP-dep_Trfase_major"/>
</dbReference>
<dbReference type="Gene3D" id="3.90.1150.10">
    <property type="entry name" value="Aspartate Aminotransferase, domain 1"/>
    <property type="match status" value="1"/>
</dbReference>
<dbReference type="GO" id="GO:0016740">
    <property type="term" value="F:transferase activity"/>
    <property type="evidence" value="ECO:0007669"/>
    <property type="project" value="UniProtKB-KW"/>
</dbReference>
<dbReference type="InterPro" id="IPR015422">
    <property type="entry name" value="PyrdxlP-dep_Trfase_small"/>
</dbReference>
<comment type="similarity">
    <text evidence="1 3">Belongs to the class-III pyridoxal-phosphate-dependent aminotransferase family.</text>
</comment>
<dbReference type="CDD" id="cd00610">
    <property type="entry name" value="OAT_like"/>
    <property type="match status" value="1"/>
</dbReference>
<dbReference type="PANTHER" id="PTHR43094:SF1">
    <property type="entry name" value="AMINOTRANSFERASE CLASS-III"/>
    <property type="match status" value="1"/>
</dbReference>
<organism evidence="4 5">
    <name type="scientific">Aspergillus lucknowensis</name>
    <dbReference type="NCBI Taxonomy" id="176173"/>
    <lineage>
        <taxon>Eukaryota</taxon>
        <taxon>Fungi</taxon>
        <taxon>Dikarya</taxon>
        <taxon>Ascomycota</taxon>
        <taxon>Pezizomycotina</taxon>
        <taxon>Eurotiomycetes</taxon>
        <taxon>Eurotiomycetidae</taxon>
        <taxon>Eurotiales</taxon>
        <taxon>Aspergillaceae</taxon>
        <taxon>Aspergillus</taxon>
        <taxon>Aspergillus subgen. Nidulantes</taxon>
    </lineage>
</organism>
<evidence type="ECO:0000256" key="1">
    <source>
        <dbReference type="ARBA" id="ARBA00008954"/>
    </source>
</evidence>
<dbReference type="Proteomes" id="UP001610432">
    <property type="component" value="Unassembled WGS sequence"/>
</dbReference>
<gene>
    <name evidence="4" type="ORF">BJX67DRAFT_388899</name>
</gene>
<dbReference type="InterPro" id="IPR005814">
    <property type="entry name" value="Aminotrans_3"/>
</dbReference>
<dbReference type="Gene3D" id="3.40.640.10">
    <property type="entry name" value="Type I PLP-dependent aspartate aminotransferase-like (Major domain)"/>
    <property type="match status" value="1"/>
</dbReference>
<dbReference type="EMBL" id="JBFXLQ010000028">
    <property type="protein sequence ID" value="KAL2865960.1"/>
    <property type="molecule type" value="Genomic_DNA"/>
</dbReference>
<keyword evidence="2 3" id="KW-0663">Pyridoxal phosphate</keyword>
<evidence type="ECO:0000313" key="5">
    <source>
        <dbReference type="Proteomes" id="UP001610432"/>
    </source>
</evidence>
<dbReference type="SUPFAM" id="SSF53383">
    <property type="entry name" value="PLP-dependent transferases"/>
    <property type="match status" value="1"/>
</dbReference>
<protein>
    <submittedName>
        <fullName evidence="4">Pyridoxal phosphate-dependent transferase</fullName>
    </submittedName>
</protein>
<keyword evidence="4" id="KW-0808">Transferase</keyword>
<reference evidence="4 5" key="1">
    <citation type="submission" date="2024-07" db="EMBL/GenBank/DDBJ databases">
        <title>Section-level genome sequencing and comparative genomics of Aspergillus sections Usti and Cavernicolus.</title>
        <authorList>
            <consortium name="Lawrence Berkeley National Laboratory"/>
            <person name="Nybo J.L."/>
            <person name="Vesth T.C."/>
            <person name="Theobald S."/>
            <person name="Frisvad J.C."/>
            <person name="Larsen T.O."/>
            <person name="Kjaerboelling I."/>
            <person name="Rothschild-Mancinelli K."/>
            <person name="Lyhne E.K."/>
            <person name="Kogle M.E."/>
            <person name="Barry K."/>
            <person name="Clum A."/>
            <person name="Na H."/>
            <person name="Ledsgaard L."/>
            <person name="Lin J."/>
            <person name="Lipzen A."/>
            <person name="Kuo A."/>
            <person name="Riley R."/>
            <person name="Mondo S."/>
            <person name="Labutti K."/>
            <person name="Haridas S."/>
            <person name="Pangalinan J."/>
            <person name="Salamov A.A."/>
            <person name="Simmons B.A."/>
            <person name="Magnuson J.K."/>
            <person name="Chen J."/>
            <person name="Drula E."/>
            <person name="Henrissat B."/>
            <person name="Wiebenga A."/>
            <person name="Lubbers R.J."/>
            <person name="Gomes A.C."/>
            <person name="Macurrencykelacurrency M.R."/>
            <person name="Stajich J."/>
            <person name="Grigoriev I.V."/>
            <person name="Mortensen U.H."/>
            <person name="De Vries R.P."/>
            <person name="Baker S.E."/>
            <person name="Andersen M.R."/>
        </authorList>
    </citation>
    <scope>NUCLEOTIDE SEQUENCE [LARGE SCALE GENOMIC DNA]</scope>
    <source>
        <strain evidence="4 5">CBS 449.75</strain>
    </source>
</reference>
<dbReference type="InterPro" id="IPR015424">
    <property type="entry name" value="PyrdxlP-dep_Trfase"/>
</dbReference>
<evidence type="ECO:0000313" key="4">
    <source>
        <dbReference type="EMBL" id="KAL2865960.1"/>
    </source>
</evidence>
<name>A0ABR4LN48_9EURO</name>
<evidence type="ECO:0000256" key="3">
    <source>
        <dbReference type="RuleBase" id="RU003560"/>
    </source>
</evidence>
<dbReference type="PANTHER" id="PTHR43094">
    <property type="entry name" value="AMINOTRANSFERASE"/>
    <property type="match status" value="1"/>
</dbReference>
<sequence>MPEISTSSVFHRSLTQSYDSAASGSGVYVQTKDGKKVLDGCSGATVSCLGHGHPKIIQAIVDQVQNMAYAHTSLYTSDPAEKLAALLTEQSDDAFSKVMFLCSGSEAVESSIKLVRQYHICNGQPDRINFISREHSYHRNTLGALAAGYSPDRRTPFAPLLSPAFHHVSPCFFSRDGKPSGEDEATYVRRLLDELGRKFLSLGARTVAGMLIEPIIGATIGSLPAAAGYLAGVREICDRHGALLMYDEVMCGMGRSGTLHAWQSLGLGNVALDIQAIGKGLGGVHDAIQAGQESHPLVSGHTYQGHSIGCAAALAAMGSLLQERLRSLTPCLKEVRGRGLFVTVAARAFINGAAVYHCARVVDAILFAPPFIITADEVERLVRIFTTSVLEVVQSRRA</sequence>
<dbReference type="Pfam" id="PF00202">
    <property type="entry name" value="Aminotran_3"/>
    <property type="match status" value="1"/>
</dbReference>
<comment type="caution">
    <text evidence="4">The sequence shown here is derived from an EMBL/GenBank/DDBJ whole genome shotgun (WGS) entry which is preliminary data.</text>
</comment>
<keyword evidence="5" id="KW-1185">Reference proteome</keyword>
<accession>A0ABR4LN48</accession>
<proteinExistence type="inferred from homology"/>